<organism evidence="1 2">
    <name type="scientific">Hamadaea flava</name>
    <dbReference type="NCBI Taxonomy" id="1742688"/>
    <lineage>
        <taxon>Bacteria</taxon>
        <taxon>Bacillati</taxon>
        <taxon>Actinomycetota</taxon>
        <taxon>Actinomycetes</taxon>
        <taxon>Micromonosporales</taxon>
        <taxon>Micromonosporaceae</taxon>
        <taxon>Hamadaea</taxon>
    </lineage>
</organism>
<keyword evidence="2" id="KW-1185">Reference proteome</keyword>
<evidence type="ECO:0000313" key="2">
    <source>
        <dbReference type="Proteomes" id="UP001595816"/>
    </source>
</evidence>
<evidence type="ECO:0000313" key="1">
    <source>
        <dbReference type="EMBL" id="MFC4133356.1"/>
    </source>
</evidence>
<accession>A0ABV8LSF6</accession>
<dbReference type="EMBL" id="JBHSAY010000010">
    <property type="protein sequence ID" value="MFC4133356.1"/>
    <property type="molecule type" value="Genomic_DNA"/>
</dbReference>
<comment type="caution">
    <text evidence="1">The sequence shown here is derived from an EMBL/GenBank/DDBJ whole genome shotgun (WGS) entry which is preliminary data.</text>
</comment>
<dbReference type="RefSeq" id="WP_253760847.1">
    <property type="nucleotide sequence ID" value="NZ_JAMZDZ010000001.1"/>
</dbReference>
<sequence length="118" mass="13730">MLLPRLRVTEADGDSWDDPSEEQLGVLVDGLSADRRFLVVERHDRPSAWQHFIQAYREDDGTFRVEFREGGPEAHFEARTPDADQVRLVVTAWAFDLPGWRERLPWQLWQASENPQEG</sequence>
<proteinExistence type="predicted"/>
<protein>
    <submittedName>
        <fullName evidence="1">Uncharacterized protein</fullName>
    </submittedName>
</protein>
<reference evidence="2" key="1">
    <citation type="journal article" date="2019" name="Int. J. Syst. Evol. Microbiol.">
        <title>The Global Catalogue of Microorganisms (GCM) 10K type strain sequencing project: providing services to taxonomists for standard genome sequencing and annotation.</title>
        <authorList>
            <consortium name="The Broad Institute Genomics Platform"/>
            <consortium name="The Broad Institute Genome Sequencing Center for Infectious Disease"/>
            <person name="Wu L."/>
            <person name="Ma J."/>
        </authorList>
    </citation>
    <scope>NUCLEOTIDE SEQUENCE [LARGE SCALE GENOMIC DNA]</scope>
    <source>
        <strain evidence="2">CGMCC 4.7289</strain>
    </source>
</reference>
<name>A0ABV8LSF6_9ACTN</name>
<dbReference type="Proteomes" id="UP001595816">
    <property type="component" value="Unassembled WGS sequence"/>
</dbReference>
<gene>
    <name evidence="1" type="ORF">ACFOZ4_22325</name>
</gene>